<evidence type="ECO:0000313" key="7">
    <source>
        <dbReference type="EMBL" id="KAG8465050.1"/>
    </source>
</evidence>
<evidence type="ECO:0000256" key="4">
    <source>
        <dbReference type="ARBA" id="ARBA00023136"/>
    </source>
</evidence>
<evidence type="ECO:0000259" key="6">
    <source>
        <dbReference type="PROSITE" id="PS50076"/>
    </source>
</evidence>
<dbReference type="CDD" id="cd06257">
    <property type="entry name" value="DnaJ"/>
    <property type="match status" value="1"/>
</dbReference>
<dbReference type="InterPro" id="IPR015399">
    <property type="entry name" value="DUF1977_DnaJ-like"/>
</dbReference>
<keyword evidence="3" id="KW-1133">Transmembrane helix</keyword>
<dbReference type="Pfam" id="PF09320">
    <property type="entry name" value="DUF1977"/>
    <property type="match status" value="1"/>
</dbReference>
<comment type="caution">
    <text evidence="7">The sequence shown here is derived from an EMBL/GenBank/DDBJ whole genome shotgun (WGS) entry which is preliminary data.</text>
</comment>
<dbReference type="Gene3D" id="1.10.287.110">
    <property type="entry name" value="DnaJ domain"/>
    <property type="match status" value="1"/>
</dbReference>
<reference evidence="7" key="1">
    <citation type="submission" date="2021-05" db="EMBL/GenBank/DDBJ databases">
        <title>The genome of the haptophyte Pavlova lutheri (Diacronema luteri, Pavlovales) - a model for lipid biosynthesis in eukaryotic algae.</title>
        <authorList>
            <person name="Hulatt C.J."/>
            <person name="Posewitz M.C."/>
        </authorList>
    </citation>
    <scope>NUCLEOTIDE SEQUENCE</scope>
    <source>
        <strain evidence="7">NIVA-4/92</strain>
    </source>
</reference>
<evidence type="ECO:0000256" key="5">
    <source>
        <dbReference type="SAM" id="MobiDB-lite"/>
    </source>
</evidence>
<feature type="compositionally biased region" description="Basic and acidic residues" evidence="5">
    <location>
        <begin position="64"/>
        <end position="74"/>
    </location>
</feature>
<comment type="subcellular location">
    <subcellularLocation>
        <location evidence="1">Membrane</location>
        <topology evidence="1">Single-pass membrane protein</topology>
    </subcellularLocation>
</comment>
<dbReference type="GO" id="GO:0071218">
    <property type="term" value="P:cellular response to misfolded protein"/>
    <property type="evidence" value="ECO:0007669"/>
    <property type="project" value="TreeGrafter"/>
</dbReference>
<dbReference type="SUPFAM" id="SSF46565">
    <property type="entry name" value="Chaperone J-domain"/>
    <property type="match status" value="1"/>
</dbReference>
<gene>
    <name evidence="7" type="ORF">KFE25_012413</name>
</gene>
<dbReference type="OMA" id="DDRMRKK"/>
<dbReference type="AlphaFoldDB" id="A0A8J6CCQ4"/>
<keyword evidence="4" id="KW-0472">Membrane</keyword>
<dbReference type="PANTHER" id="PTHR43908:SF3">
    <property type="entry name" value="AT29763P-RELATED"/>
    <property type="match status" value="1"/>
</dbReference>
<feature type="domain" description="J" evidence="6">
    <location>
        <begin position="3"/>
        <end position="69"/>
    </location>
</feature>
<dbReference type="InterPro" id="IPR036869">
    <property type="entry name" value="J_dom_sf"/>
</dbReference>
<dbReference type="SMART" id="SM00271">
    <property type="entry name" value="DnaJ"/>
    <property type="match status" value="1"/>
</dbReference>
<dbReference type="OrthoDB" id="442087at2759"/>
<dbReference type="GO" id="GO:0030544">
    <property type="term" value="F:Hsp70 protein binding"/>
    <property type="evidence" value="ECO:0007669"/>
    <property type="project" value="TreeGrafter"/>
</dbReference>
<dbReference type="PRINTS" id="PR00625">
    <property type="entry name" value="JDOMAIN"/>
</dbReference>
<dbReference type="GO" id="GO:0005789">
    <property type="term" value="C:endoplasmic reticulum membrane"/>
    <property type="evidence" value="ECO:0007669"/>
    <property type="project" value="TreeGrafter"/>
</dbReference>
<keyword evidence="8" id="KW-1185">Reference proteome</keyword>
<dbReference type="PANTHER" id="PTHR43908">
    <property type="entry name" value="AT29763P-RELATED"/>
    <property type="match status" value="1"/>
</dbReference>
<dbReference type="Pfam" id="PF00226">
    <property type="entry name" value="DnaJ"/>
    <property type="match status" value="1"/>
</dbReference>
<protein>
    <recommendedName>
        <fullName evidence="6">J domain-containing protein</fullName>
    </recommendedName>
</protein>
<proteinExistence type="predicted"/>
<organism evidence="7 8">
    <name type="scientific">Diacronema lutheri</name>
    <name type="common">Unicellular marine alga</name>
    <name type="synonym">Monochrysis lutheri</name>
    <dbReference type="NCBI Taxonomy" id="2081491"/>
    <lineage>
        <taxon>Eukaryota</taxon>
        <taxon>Haptista</taxon>
        <taxon>Haptophyta</taxon>
        <taxon>Pavlovophyceae</taxon>
        <taxon>Pavlovales</taxon>
        <taxon>Pavlovaceae</taxon>
        <taxon>Diacronema</taxon>
    </lineage>
</organism>
<evidence type="ECO:0000256" key="2">
    <source>
        <dbReference type="ARBA" id="ARBA00022692"/>
    </source>
</evidence>
<name>A0A8J6CCQ4_DIALT</name>
<evidence type="ECO:0000256" key="3">
    <source>
        <dbReference type="ARBA" id="ARBA00022989"/>
    </source>
</evidence>
<dbReference type="InterPro" id="IPR001623">
    <property type="entry name" value="DnaJ_domain"/>
</dbReference>
<accession>A0A8J6CCQ4</accession>
<evidence type="ECO:0000313" key="8">
    <source>
        <dbReference type="Proteomes" id="UP000751190"/>
    </source>
</evidence>
<dbReference type="InterPro" id="IPR051100">
    <property type="entry name" value="DnaJ_subfamily_B/C"/>
</dbReference>
<sequence length="275" mass="30525">MPEHYGVLGVARDASPEEIKKAYKREALRWHPDKNMDSRDMAERRFKELAASYVVLSDPQKRAAYDRYGDDEPRSGGGGGSRGGGGGYGQGVAPEDLTPEDVFNMFFGIPPGARQQRRHYNYAHPGQSRQRGAGRAEASGFALVQLLPILALVFMSFVSTIEIDAAPYELKPTGAYRIERQTDGLGLKYFVPESFDLDYATSRASLQKVEDAVEAELARELGSQCAAERRQQARMADIAQQHAGAEKDAMLAKAKAFRLDACEQEERIRAHRRRG</sequence>
<feature type="region of interest" description="Disordered" evidence="5">
    <location>
        <begin position="64"/>
        <end position="94"/>
    </location>
</feature>
<dbReference type="PROSITE" id="PS50076">
    <property type="entry name" value="DNAJ_2"/>
    <property type="match status" value="1"/>
</dbReference>
<dbReference type="EMBL" id="JAGTXO010000011">
    <property type="protein sequence ID" value="KAG8465050.1"/>
    <property type="molecule type" value="Genomic_DNA"/>
</dbReference>
<keyword evidence="2" id="KW-0812">Transmembrane</keyword>
<dbReference type="Proteomes" id="UP000751190">
    <property type="component" value="Unassembled WGS sequence"/>
</dbReference>
<evidence type="ECO:0000256" key="1">
    <source>
        <dbReference type="ARBA" id="ARBA00004167"/>
    </source>
</evidence>
<feature type="compositionally biased region" description="Gly residues" evidence="5">
    <location>
        <begin position="75"/>
        <end position="90"/>
    </location>
</feature>